<organism evidence="2 3">
    <name type="scientific">Sinimarinibacterium flocculans</name>
    <dbReference type="NCBI Taxonomy" id="985250"/>
    <lineage>
        <taxon>Bacteria</taxon>
        <taxon>Pseudomonadati</taxon>
        <taxon>Pseudomonadota</taxon>
        <taxon>Gammaproteobacteria</taxon>
        <taxon>Nevskiales</taxon>
        <taxon>Nevskiaceae</taxon>
        <taxon>Sinimarinibacterium</taxon>
    </lineage>
</organism>
<keyword evidence="1" id="KW-1133">Transmembrane helix</keyword>
<sequence>MLAAGGALLIAAAAAVGCLRFAGLDELRELHVALSNQGAIIGLPAMLVAVSWSWLDGQLPGAALTAAVAILLTGLAWAQLRPVAGAVSFLLVLTRLMVSRDRSVVPVLMLATLGGLAWLASTRSLGADGRLVLLHAALAVLLLLTLQALPPASLRRSPVKA</sequence>
<evidence type="ECO:0000313" key="3">
    <source>
        <dbReference type="Proteomes" id="UP000248330"/>
    </source>
</evidence>
<dbReference type="Proteomes" id="UP000248330">
    <property type="component" value="Unassembled WGS sequence"/>
</dbReference>
<protein>
    <submittedName>
        <fullName evidence="2">Uncharacterized protein</fullName>
    </submittedName>
</protein>
<keyword evidence="1" id="KW-0812">Transmembrane</keyword>
<comment type="caution">
    <text evidence="2">The sequence shown here is derived from an EMBL/GenBank/DDBJ whole genome shotgun (WGS) entry which is preliminary data.</text>
</comment>
<evidence type="ECO:0000313" key="2">
    <source>
        <dbReference type="EMBL" id="PXV63620.1"/>
    </source>
</evidence>
<feature type="transmembrane region" description="Helical" evidence="1">
    <location>
        <begin position="34"/>
        <end position="55"/>
    </location>
</feature>
<proteinExistence type="predicted"/>
<accession>A0A318E5T5</accession>
<reference evidence="2 3" key="1">
    <citation type="submission" date="2018-04" db="EMBL/GenBank/DDBJ databases">
        <title>Genomic Encyclopedia of Type Strains, Phase IV (KMG-IV): sequencing the most valuable type-strain genomes for metagenomic binning, comparative biology and taxonomic classification.</title>
        <authorList>
            <person name="Goeker M."/>
        </authorList>
    </citation>
    <scope>NUCLEOTIDE SEQUENCE [LARGE SCALE GENOMIC DNA]</scope>
    <source>
        <strain evidence="2 3">DSM 104150</strain>
    </source>
</reference>
<dbReference type="AlphaFoldDB" id="A0A318E5T5"/>
<gene>
    <name evidence="2" type="ORF">C8D93_11616</name>
</gene>
<keyword evidence="1" id="KW-0472">Membrane</keyword>
<evidence type="ECO:0000256" key="1">
    <source>
        <dbReference type="SAM" id="Phobius"/>
    </source>
</evidence>
<name>A0A318E5T5_9GAMM</name>
<keyword evidence="3" id="KW-1185">Reference proteome</keyword>
<feature type="transmembrane region" description="Helical" evidence="1">
    <location>
        <begin position="103"/>
        <end position="120"/>
    </location>
</feature>
<dbReference type="EMBL" id="QICN01000016">
    <property type="protein sequence ID" value="PXV63620.1"/>
    <property type="molecule type" value="Genomic_DNA"/>
</dbReference>
<feature type="transmembrane region" description="Helical" evidence="1">
    <location>
        <begin position="132"/>
        <end position="149"/>
    </location>
</feature>